<dbReference type="STRING" id="479433.Caci_3259"/>
<evidence type="ECO:0000256" key="4">
    <source>
        <dbReference type="SAM" id="MobiDB-lite"/>
    </source>
</evidence>
<sequence length="340" mass="35575" precursor="true">MRSALPGSVAPASASAASPSPDPAALYRTVRLIRRFEERAVELVRAGEVFGGIHPYTGQEAIAAGTCGALRADDLITSTHRGHGHVLAKGADPARMMAEIAGRATGLNRGRGGSMHAADFGVGILGANAIVGAAAPIATGAAWAARCAGSDRVVVTYFGDGAVSQGVVLETFNMAALWRAPVIFVCENNGFATTTRTQDAVAGSITGRAEAFGIPAERVWGMDPEAVYAATARAVARARSGEGPTLLECETYRYDAHHTWEHAARPRYRTPEEVELGRSVDPLDIQGARIDAGVRARIDAEVDVLLDEAVRFALESPRPDPATALDFLYADGTTARAGAL</sequence>
<dbReference type="GO" id="GO:0000287">
    <property type="term" value="F:magnesium ion binding"/>
    <property type="evidence" value="ECO:0007669"/>
    <property type="project" value="UniProtKB-ARBA"/>
</dbReference>
<evidence type="ECO:0000313" key="7">
    <source>
        <dbReference type="Proteomes" id="UP000000851"/>
    </source>
</evidence>
<evidence type="ECO:0000256" key="1">
    <source>
        <dbReference type="ARBA" id="ARBA00001964"/>
    </source>
</evidence>
<dbReference type="SUPFAM" id="SSF52518">
    <property type="entry name" value="Thiamin diphosphate-binding fold (THDP-binding)"/>
    <property type="match status" value="1"/>
</dbReference>
<dbReference type="eggNOG" id="COG1071">
    <property type="taxonomic scope" value="Bacteria"/>
</dbReference>
<keyword evidence="2 6" id="KW-0560">Oxidoreductase</keyword>
<keyword evidence="6" id="KW-0670">Pyruvate</keyword>
<comment type="cofactor">
    <cofactor evidence="1">
        <name>thiamine diphosphate</name>
        <dbReference type="ChEBI" id="CHEBI:58937"/>
    </cofactor>
</comment>
<dbReference type="KEGG" id="cai:Caci_3259"/>
<dbReference type="Proteomes" id="UP000000851">
    <property type="component" value="Chromosome"/>
</dbReference>
<protein>
    <submittedName>
        <fullName evidence="6">Pyruvate dehydrogenase (Acetyl-transferring)</fullName>
        <ecNumber evidence="6">1.2.4.1</ecNumber>
    </submittedName>
</protein>
<evidence type="ECO:0000313" key="6">
    <source>
        <dbReference type="EMBL" id="ACU72166.1"/>
    </source>
</evidence>
<keyword evidence="7" id="KW-1185">Reference proteome</keyword>
<dbReference type="AlphaFoldDB" id="C7Q7H3"/>
<name>C7Q7H3_CATAD</name>
<dbReference type="Pfam" id="PF00676">
    <property type="entry name" value="E1_dh"/>
    <property type="match status" value="1"/>
</dbReference>
<dbReference type="CDD" id="cd02000">
    <property type="entry name" value="TPP_E1_PDC_ADC_BCADC"/>
    <property type="match status" value="1"/>
</dbReference>
<organism evidence="6 7">
    <name type="scientific">Catenulispora acidiphila (strain DSM 44928 / JCM 14897 / NBRC 102108 / NRRL B-24433 / ID139908)</name>
    <dbReference type="NCBI Taxonomy" id="479433"/>
    <lineage>
        <taxon>Bacteria</taxon>
        <taxon>Bacillati</taxon>
        <taxon>Actinomycetota</taxon>
        <taxon>Actinomycetes</taxon>
        <taxon>Catenulisporales</taxon>
        <taxon>Catenulisporaceae</taxon>
        <taxon>Catenulispora</taxon>
    </lineage>
</organism>
<dbReference type="EMBL" id="CP001700">
    <property type="protein sequence ID" value="ACU72166.1"/>
    <property type="molecule type" value="Genomic_DNA"/>
</dbReference>
<dbReference type="InParanoid" id="C7Q7H3"/>
<gene>
    <name evidence="6" type="ordered locus">Caci_3259</name>
</gene>
<dbReference type="GO" id="GO:0006086">
    <property type="term" value="P:pyruvate decarboxylation to acetyl-CoA"/>
    <property type="evidence" value="ECO:0007669"/>
    <property type="project" value="TreeGrafter"/>
</dbReference>
<dbReference type="EC" id="1.2.4.1" evidence="6"/>
<feature type="region of interest" description="Disordered" evidence="4">
    <location>
        <begin position="1"/>
        <end position="21"/>
    </location>
</feature>
<keyword evidence="3" id="KW-0786">Thiamine pyrophosphate</keyword>
<dbReference type="PANTHER" id="PTHR11516:SF60">
    <property type="entry name" value="PYRUVATE DEHYDROGENASE E1 COMPONENT SUBUNIT ALPHA"/>
    <property type="match status" value="1"/>
</dbReference>
<evidence type="ECO:0000256" key="3">
    <source>
        <dbReference type="ARBA" id="ARBA00023052"/>
    </source>
</evidence>
<dbReference type="InterPro" id="IPR029061">
    <property type="entry name" value="THDP-binding"/>
</dbReference>
<reference evidence="6 7" key="1">
    <citation type="journal article" date="2009" name="Stand. Genomic Sci.">
        <title>Complete genome sequence of Catenulispora acidiphila type strain (ID 139908).</title>
        <authorList>
            <person name="Copeland A."/>
            <person name="Lapidus A."/>
            <person name="Glavina Del Rio T."/>
            <person name="Nolan M."/>
            <person name="Lucas S."/>
            <person name="Chen F."/>
            <person name="Tice H."/>
            <person name="Cheng J.F."/>
            <person name="Bruce D."/>
            <person name="Goodwin L."/>
            <person name="Pitluck S."/>
            <person name="Mikhailova N."/>
            <person name="Pati A."/>
            <person name="Ivanova N."/>
            <person name="Mavromatis K."/>
            <person name="Chen A."/>
            <person name="Palaniappan K."/>
            <person name="Chain P."/>
            <person name="Land M."/>
            <person name="Hauser L."/>
            <person name="Chang Y.J."/>
            <person name="Jeffries C.D."/>
            <person name="Chertkov O."/>
            <person name="Brettin T."/>
            <person name="Detter J.C."/>
            <person name="Han C."/>
            <person name="Ali Z."/>
            <person name="Tindall B.J."/>
            <person name="Goker M."/>
            <person name="Bristow J."/>
            <person name="Eisen J.A."/>
            <person name="Markowitz V."/>
            <person name="Hugenholtz P."/>
            <person name="Kyrpides N.C."/>
            <person name="Klenk H.P."/>
        </authorList>
    </citation>
    <scope>NUCLEOTIDE SEQUENCE [LARGE SCALE GENOMIC DNA]</scope>
    <source>
        <strain evidence="7">DSM 44928 / JCM 14897 / NBRC 102108 / NRRL B-24433 / ID139908</strain>
    </source>
</reference>
<dbReference type="InterPro" id="IPR001017">
    <property type="entry name" value="DH_E1"/>
</dbReference>
<proteinExistence type="predicted"/>
<feature type="domain" description="Dehydrogenase E1 component" evidence="5">
    <location>
        <begin position="30"/>
        <end position="319"/>
    </location>
</feature>
<evidence type="ECO:0000259" key="5">
    <source>
        <dbReference type="Pfam" id="PF00676"/>
    </source>
</evidence>
<evidence type="ECO:0000256" key="2">
    <source>
        <dbReference type="ARBA" id="ARBA00023002"/>
    </source>
</evidence>
<accession>C7Q7H3</accession>
<dbReference type="Gene3D" id="3.40.50.970">
    <property type="match status" value="1"/>
</dbReference>
<dbReference type="PANTHER" id="PTHR11516">
    <property type="entry name" value="PYRUVATE DEHYDROGENASE E1 COMPONENT, ALPHA SUBUNIT BACTERIAL AND ORGANELLAR"/>
    <property type="match status" value="1"/>
</dbReference>
<dbReference type="GO" id="GO:0004739">
    <property type="term" value="F:pyruvate dehydrogenase (acetyl-transferring) activity"/>
    <property type="evidence" value="ECO:0007669"/>
    <property type="project" value="UniProtKB-EC"/>
</dbReference>
<dbReference type="InterPro" id="IPR050642">
    <property type="entry name" value="PDH_E1_Alpha_Subunit"/>
</dbReference>
<dbReference type="HOGENOM" id="CLU_029393_5_0_11"/>